<sequence>MSSTETDSTVKDGTLRWTRRLMQEKSDNQSLDQPRAGDLKGHVDKALCWLSGETEDERRQTEDRDFGGGLFLSPTRLDRVKAVIGALLINMRLIDHS</sequence>
<protein>
    <submittedName>
        <fullName evidence="2">Uncharacterized protein</fullName>
    </submittedName>
</protein>
<dbReference type="Proteomes" id="UP000298787">
    <property type="component" value="Chromosome 15"/>
</dbReference>
<gene>
    <name evidence="2" type="ORF">D9C73_018056</name>
</gene>
<evidence type="ECO:0000313" key="2">
    <source>
        <dbReference type="EMBL" id="TKS83943.1"/>
    </source>
</evidence>
<proteinExistence type="predicted"/>
<dbReference type="EMBL" id="CM014092">
    <property type="protein sequence ID" value="TKS83943.1"/>
    <property type="molecule type" value="Genomic_DNA"/>
</dbReference>
<evidence type="ECO:0000256" key="1">
    <source>
        <dbReference type="SAM" id="MobiDB-lite"/>
    </source>
</evidence>
<reference evidence="2 3" key="1">
    <citation type="submission" date="2019-01" db="EMBL/GenBank/DDBJ databases">
        <title>Genome Assembly of Collichthys lucidus.</title>
        <authorList>
            <person name="Cai M."/>
            <person name="Xiao S."/>
        </authorList>
    </citation>
    <scope>NUCLEOTIDE SEQUENCE [LARGE SCALE GENOMIC DNA]</scope>
    <source>
        <strain evidence="2">JT15FE1705JMU</strain>
        <tissue evidence="2">Muscle</tissue>
    </source>
</reference>
<organism evidence="2 3">
    <name type="scientific">Collichthys lucidus</name>
    <name type="common">Big head croaker</name>
    <name type="synonym">Sciaena lucida</name>
    <dbReference type="NCBI Taxonomy" id="240159"/>
    <lineage>
        <taxon>Eukaryota</taxon>
        <taxon>Metazoa</taxon>
        <taxon>Chordata</taxon>
        <taxon>Craniata</taxon>
        <taxon>Vertebrata</taxon>
        <taxon>Euteleostomi</taxon>
        <taxon>Actinopterygii</taxon>
        <taxon>Neopterygii</taxon>
        <taxon>Teleostei</taxon>
        <taxon>Neoteleostei</taxon>
        <taxon>Acanthomorphata</taxon>
        <taxon>Eupercaria</taxon>
        <taxon>Sciaenidae</taxon>
        <taxon>Collichthys</taxon>
    </lineage>
</organism>
<accession>A0A4U5V7P7</accession>
<name>A0A4U5V7P7_COLLU</name>
<keyword evidence="3" id="KW-1185">Reference proteome</keyword>
<feature type="region of interest" description="Disordered" evidence="1">
    <location>
        <begin position="1"/>
        <end position="38"/>
    </location>
</feature>
<evidence type="ECO:0000313" key="3">
    <source>
        <dbReference type="Proteomes" id="UP000298787"/>
    </source>
</evidence>
<dbReference type="AlphaFoldDB" id="A0A4U5V7P7"/>